<evidence type="ECO:0000313" key="13">
    <source>
        <dbReference type="Proteomes" id="UP000310754"/>
    </source>
</evidence>
<dbReference type="Gene3D" id="1.20.1560.10">
    <property type="entry name" value="ABC transporter type 1, transmembrane domain"/>
    <property type="match status" value="1"/>
</dbReference>
<dbReference type="GO" id="GO:0005524">
    <property type="term" value="F:ATP binding"/>
    <property type="evidence" value="ECO:0007669"/>
    <property type="project" value="UniProtKB-KW"/>
</dbReference>
<evidence type="ECO:0000256" key="3">
    <source>
        <dbReference type="ARBA" id="ARBA00022448"/>
    </source>
</evidence>
<dbReference type="GO" id="GO:0005886">
    <property type="term" value="C:plasma membrane"/>
    <property type="evidence" value="ECO:0007669"/>
    <property type="project" value="UniProtKB-SubCell"/>
</dbReference>
<dbReference type="PROSITE" id="PS50929">
    <property type="entry name" value="ABC_TM1F"/>
    <property type="match status" value="1"/>
</dbReference>
<dbReference type="InterPro" id="IPR003593">
    <property type="entry name" value="AAA+_ATPase"/>
</dbReference>
<dbReference type="InterPro" id="IPR011527">
    <property type="entry name" value="ABC1_TM_dom"/>
</dbReference>
<feature type="transmembrane region" description="Helical" evidence="9">
    <location>
        <begin position="26"/>
        <end position="49"/>
    </location>
</feature>
<dbReference type="GO" id="GO:0034040">
    <property type="term" value="F:ATPase-coupled lipid transmembrane transporter activity"/>
    <property type="evidence" value="ECO:0007669"/>
    <property type="project" value="TreeGrafter"/>
</dbReference>
<reference evidence="12 13" key="1">
    <citation type="submission" date="2019-04" db="EMBL/GenBank/DDBJ databases">
        <title>Rhizobium terrae sp. nov., isolated from a paddy soil.</title>
        <authorList>
            <person name="Lin S.-Y."/>
            <person name="Hameed A."/>
            <person name="Huang H.-I."/>
            <person name="Young C.-C."/>
        </authorList>
    </citation>
    <scope>NUCLEOTIDE SEQUENCE [LARGE SCALE GENOMIC DNA]</scope>
    <source>
        <strain evidence="12 13">CC-HIH110</strain>
    </source>
</reference>
<evidence type="ECO:0000256" key="9">
    <source>
        <dbReference type="SAM" id="Phobius"/>
    </source>
</evidence>
<evidence type="ECO:0000256" key="5">
    <source>
        <dbReference type="ARBA" id="ARBA00022741"/>
    </source>
</evidence>
<dbReference type="PROSITE" id="PS00211">
    <property type="entry name" value="ABC_TRANSPORTER_1"/>
    <property type="match status" value="1"/>
</dbReference>
<evidence type="ECO:0000256" key="8">
    <source>
        <dbReference type="ARBA" id="ARBA00023136"/>
    </source>
</evidence>
<accession>A0A4S3ZPC4</accession>
<keyword evidence="13" id="KW-1185">Reference proteome</keyword>
<dbReference type="FunFam" id="3.40.50.300:FF:000287">
    <property type="entry name" value="Multidrug ABC transporter ATP-binding protein"/>
    <property type="match status" value="1"/>
</dbReference>
<keyword evidence="5" id="KW-0547">Nucleotide-binding</keyword>
<dbReference type="Pfam" id="PF00664">
    <property type="entry name" value="ABC_membrane"/>
    <property type="match status" value="1"/>
</dbReference>
<dbReference type="AlphaFoldDB" id="A0A4S3ZPC4"/>
<dbReference type="Proteomes" id="UP000310754">
    <property type="component" value="Unassembled WGS sequence"/>
</dbReference>
<evidence type="ECO:0000256" key="2">
    <source>
        <dbReference type="ARBA" id="ARBA00005417"/>
    </source>
</evidence>
<evidence type="ECO:0000256" key="6">
    <source>
        <dbReference type="ARBA" id="ARBA00022840"/>
    </source>
</evidence>
<dbReference type="InterPro" id="IPR003439">
    <property type="entry name" value="ABC_transporter-like_ATP-bd"/>
</dbReference>
<feature type="domain" description="ABC transporter" evidence="10">
    <location>
        <begin position="346"/>
        <end position="580"/>
    </location>
</feature>
<dbReference type="SUPFAM" id="SSF90123">
    <property type="entry name" value="ABC transporter transmembrane region"/>
    <property type="match status" value="1"/>
</dbReference>
<dbReference type="SUPFAM" id="SSF52540">
    <property type="entry name" value="P-loop containing nucleoside triphosphate hydrolases"/>
    <property type="match status" value="1"/>
</dbReference>
<dbReference type="InterPro" id="IPR017871">
    <property type="entry name" value="ABC_transporter-like_CS"/>
</dbReference>
<comment type="subcellular location">
    <subcellularLocation>
        <location evidence="1">Cell membrane</location>
        <topology evidence="1">Multi-pass membrane protein</topology>
    </subcellularLocation>
</comment>
<keyword evidence="6 12" id="KW-0067">ATP-binding</keyword>
<dbReference type="GO" id="GO:0016887">
    <property type="term" value="F:ATP hydrolysis activity"/>
    <property type="evidence" value="ECO:0007669"/>
    <property type="project" value="InterPro"/>
</dbReference>
<feature type="domain" description="ABC transmembrane type-1" evidence="11">
    <location>
        <begin position="31"/>
        <end position="312"/>
    </location>
</feature>
<evidence type="ECO:0000259" key="11">
    <source>
        <dbReference type="PROSITE" id="PS50929"/>
    </source>
</evidence>
<feature type="transmembrane region" description="Helical" evidence="9">
    <location>
        <begin position="69"/>
        <end position="91"/>
    </location>
</feature>
<gene>
    <name evidence="12" type="ORF">E6C51_18100</name>
</gene>
<dbReference type="InterPro" id="IPR027417">
    <property type="entry name" value="P-loop_NTPase"/>
</dbReference>
<organism evidence="12 13">
    <name type="scientific">Allorhizobium terrae</name>
    <dbReference type="NCBI Taxonomy" id="1848972"/>
    <lineage>
        <taxon>Bacteria</taxon>
        <taxon>Pseudomonadati</taxon>
        <taxon>Pseudomonadota</taxon>
        <taxon>Alphaproteobacteria</taxon>
        <taxon>Hyphomicrobiales</taxon>
        <taxon>Rhizobiaceae</taxon>
        <taxon>Rhizobium/Agrobacterium group</taxon>
        <taxon>Allorhizobium</taxon>
    </lineage>
</organism>
<dbReference type="PANTHER" id="PTHR24221">
    <property type="entry name" value="ATP-BINDING CASSETTE SUB-FAMILY B"/>
    <property type="match status" value="1"/>
</dbReference>
<dbReference type="SMART" id="SM00382">
    <property type="entry name" value="AAA"/>
    <property type="match status" value="1"/>
</dbReference>
<feature type="transmembrane region" description="Helical" evidence="9">
    <location>
        <begin position="170"/>
        <end position="188"/>
    </location>
</feature>
<name>A0A4S3ZPC4_9HYPH</name>
<dbReference type="Gene3D" id="3.40.50.300">
    <property type="entry name" value="P-loop containing nucleotide triphosphate hydrolases"/>
    <property type="match status" value="1"/>
</dbReference>
<keyword evidence="3" id="KW-0813">Transport</keyword>
<evidence type="ECO:0000259" key="10">
    <source>
        <dbReference type="PROSITE" id="PS50893"/>
    </source>
</evidence>
<dbReference type="RefSeq" id="WP_146937485.1">
    <property type="nucleotide sequence ID" value="NZ_SSOA01000013.1"/>
</dbReference>
<feature type="transmembrane region" description="Helical" evidence="9">
    <location>
        <begin position="256"/>
        <end position="277"/>
    </location>
</feature>
<dbReference type="PANTHER" id="PTHR24221:SF654">
    <property type="entry name" value="ATP-BINDING CASSETTE SUB-FAMILY B MEMBER 6"/>
    <property type="match status" value="1"/>
</dbReference>
<comment type="caution">
    <text evidence="12">The sequence shown here is derived from an EMBL/GenBank/DDBJ whole genome shotgun (WGS) entry which is preliminary data.</text>
</comment>
<keyword evidence="4 9" id="KW-0812">Transmembrane</keyword>
<comment type="similarity">
    <text evidence="2">Belongs to the ABC transporter superfamily.</text>
</comment>
<evidence type="ECO:0000256" key="7">
    <source>
        <dbReference type="ARBA" id="ARBA00022989"/>
    </source>
</evidence>
<dbReference type="PROSITE" id="PS50893">
    <property type="entry name" value="ABC_TRANSPORTER_2"/>
    <property type="match status" value="1"/>
</dbReference>
<dbReference type="GO" id="GO:0140359">
    <property type="term" value="F:ABC-type transporter activity"/>
    <property type="evidence" value="ECO:0007669"/>
    <property type="project" value="InterPro"/>
</dbReference>
<keyword evidence="7 9" id="KW-1133">Transmembrane helix</keyword>
<dbReference type="InterPro" id="IPR039421">
    <property type="entry name" value="Type_1_exporter"/>
</dbReference>
<dbReference type="EMBL" id="SSOA01000013">
    <property type="protein sequence ID" value="THF47350.1"/>
    <property type="molecule type" value="Genomic_DNA"/>
</dbReference>
<evidence type="ECO:0000256" key="1">
    <source>
        <dbReference type="ARBA" id="ARBA00004651"/>
    </source>
</evidence>
<dbReference type="CDD" id="cd18552">
    <property type="entry name" value="ABC_6TM_MsbA_like"/>
    <property type="match status" value="1"/>
</dbReference>
<protein>
    <submittedName>
        <fullName evidence="12">ABC transporter ATP-binding protein</fullName>
    </submittedName>
</protein>
<proteinExistence type="inferred from homology"/>
<evidence type="ECO:0000256" key="4">
    <source>
        <dbReference type="ARBA" id="ARBA00022692"/>
    </source>
</evidence>
<keyword evidence="8 9" id="KW-0472">Membrane</keyword>
<dbReference type="InterPro" id="IPR036640">
    <property type="entry name" value="ABC1_TM_sf"/>
</dbReference>
<evidence type="ECO:0000313" key="12">
    <source>
        <dbReference type="EMBL" id="THF47350.1"/>
    </source>
</evidence>
<sequence>MFAKFISNANKTLLFRLLSENFKSQAPWYGIAILAMIVVAAMTSASAWIMRDIVNSSVVSKDINRVFEVAIMVAVIFFIKGIAGYIQSVFLSRAGNNIIAKTQKMLFSRILKQGISFYSKYPSSELLMRITTNAQAARSVIDLIVTSFVRDLFSLIGLAAVMVIQQPSLTLFSAIIVPGAIYGVRHLTKKVRKIMEQELASLGMIIQNVQETATGIRVIKAFGLEDYMNARMEKYVGEVEQRSNSIAKLEAASSPIMETLSGFAIAGVVALSGIWVLQEGNTPGELMSFITALLLAYEPAKRLARMRISLETGLIGVRMMYELADHPIDLSQKDNAVELAAGKGEISFRNVNFSYKENHRLFDNLNLDFPAGKTTALVGPSGGGKSSIINLAMRLYDPESGSVMIDGQDLRDVTFESLRNRIAYVGQDTFLFAGTVKHNIGLGREGASDEEIIAAAKAANAHDFIMRMPHGYDSDVGENGGNMSGGQKQRISIARAMLRNAEILILDEATSALDSESEHLIREALTRLTRDRTTVMIAHRLSTITFADNIVVMENGAVAEQGRPAELLSRDGPYRRLYELQLLPTAEQAMLL</sequence>
<dbReference type="Pfam" id="PF00005">
    <property type="entry name" value="ABC_tran"/>
    <property type="match status" value="1"/>
</dbReference>